<accession>A0AAD4SFL0</accession>
<feature type="compositionally biased region" description="Low complexity" evidence="1">
    <location>
        <begin position="8"/>
        <end position="22"/>
    </location>
</feature>
<evidence type="ECO:0000256" key="1">
    <source>
        <dbReference type="SAM" id="MobiDB-lite"/>
    </source>
</evidence>
<comment type="caution">
    <text evidence="2">The sequence shown here is derived from an EMBL/GenBank/DDBJ whole genome shotgun (WGS) entry which is preliminary data.</text>
</comment>
<protein>
    <submittedName>
        <fullName evidence="2">Uncharacterized protein</fullName>
    </submittedName>
</protein>
<dbReference type="Proteomes" id="UP001202328">
    <property type="component" value="Unassembled WGS sequence"/>
</dbReference>
<evidence type="ECO:0000313" key="3">
    <source>
        <dbReference type="Proteomes" id="UP001202328"/>
    </source>
</evidence>
<evidence type="ECO:0000313" key="2">
    <source>
        <dbReference type="EMBL" id="KAI3903350.1"/>
    </source>
</evidence>
<dbReference type="EMBL" id="JAJJMB010011222">
    <property type="protein sequence ID" value="KAI3903350.1"/>
    <property type="molecule type" value="Genomic_DNA"/>
</dbReference>
<proteinExistence type="predicted"/>
<feature type="compositionally biased region" description="Acidic residues" evidence="1">
    <location>
        <begin position="29"/>
        <end position="44"/>
    </location>
</feature>
<reference evidence="2" key="1">
    <citation type="submission" date="2022-04" db="EMBL/GenBank/DDBJ databases">
        <title>A functionally conserved STORR gene fusion in Papaver species that diverged 16.8 million years ago.</title>
        <authorList>
            <person name="Catania T."/>
        </authorList>
    </citation>
    <scope>NUCLEOTIDE SEQUENCE</scope>
    <source>
        <strain evidence="2">S-188037</strain>
    </source>
</reference>
<feature type="region of interest" description="Disordered" evidence="1">
    <location>
        <begin position="1"/>
        <end position="48"/>
    </location>
</feature>
<sequence>MDEPPTKKTPAPAHAKRSPAAAAKRKEESSDDSSDDSDFEDEGLEAGISSPTGCFLNWVPAHWTPNTVPSEAQRMETAAKTVVGGDAEGETDYRAMLHFFKFQLKVDKVVFPVFQESELQWGWHQHVYLLDYLYLVF</sequence>
<gene>
    <name evidence="2" type="ORF">MKW98_032004</name>
</gene>
<dbReference type="AlphaFoldDB" id="A0AAD4SFL0"/>
<name>A0AAD4SFL0_9MAGN</name>
<organism evidence="2 3">
    <name type="scientific">Papaver atlanticum</name>
    <dbReference type="NCBI Taxonomy" id="357466"/>
    <lineage>
        <taxon>Eukaryota</taxon>
        <taxon>Viridiplantae</taxon>
        <taxon>Streptophyta</taxon>
        <taxon>Embryophyta</taxon>
        <taxon>Tracheophyta</taxon>
        <taxon>Spermatophyta</taxon>
        <taxon>Magnoliopsida</taxon>
        <taxon>Ranunculales</taxon>
        <taxon>Papaveraceae</taxon>
        <taxon>Papaveroideae</taxon>
        <taxon>Papaver</taxon>
    </lineage>
</organism>
<keyword evidence="3" id="KW-1185">Reference proteome</keyword>